<proteinExistence type="predicted"/>
<protein>
    <submittedName>
        <fullName evidence="1">Uncharacterized protein</fullName>
    </submittedName>
</protein>
<dbReference type="Proteomes" id="UP000070319">
    <property type="component" value="Unassembled WGS sequence"/>
</dbReference>
<reference evidence="1 2" key="1">
    <citation type="submission" date="2016-02" db="EMBL/GenBank/DDBJ databases">
        <authorList>
            <person name="Wen L."/>
            <person name="He K."/>
            <person name="Yang H."/>
        </authorList>
    </citation>
    <scope>NUCLEOTIDE SEQUENCE [LARGE SCALE GENOMIC DNA]</scope>
    <source>
        <strain evidence="1 2">KLE1704</strain>
    </source>
</reference>
<dbReference type="AlphaFoldDB" id="A0A139L1T8"/>
<sequence length="76" mass="8890">MPVIDKVDINGGYTYQGVSHIVFDLGDEWYTEFLKFTLPVFLTFNQVKEEEVNITRAYLQIKVNHYPSYVRIVSLS</sequence>
<name>A0A139L1T8_9BACE</name>
<gene>
    <name evidence="1" type="ORF">HMPREF2531_03552</name>
</gene>
<comment type="caution">
    <text evidence="1">The sequence shown here is derived from an EMBL/GenBank/DDBJ whole genome shotgun (WGS) entry which is preliminary data.</text>
</comment>
<evidence type="ECO:0000313" key="2">
    <source>
        <dbReference type="Proteomes" id="UP000070319"/>
    </source>
</evidence>
<accession>A0A139L1T8</accession>
<dbReference type="EMBL" id="LTDF01000137">
    <property type="protein sequence ID" value="KXT45405.1"/>
    <property type="molecule type" value="Genomic_DNA"/>
</dbReference>
<organism evidence="1">
    <name type="scientific">Bacteroides intestinalis</name>
    <dbReference type="NCBI Taxonomy" id="329854"/>
    <lineage>
        <taxon>Bacteria</taxon>
        <taxon>Pseudomonadati</taxon>
        <taxon>Bacteroidota</taxon>
        <taxon>Bacteroidia</taxon>
        <taxon>Bacteroidales</taxon>
        <taxon>Bacteroidaceae</taxon>
        <taxon>Bacteroides</taxon>
    </lineage>
</organism>
<evidence type="ECO:0000313" key="1">
    <source>
        <dbReference type="EMBL" id="KXT45405.1"/>
    </source>
</evidence>
<dbReference type="PATRIC" id="fig|329854.7.peg.3618"/>